<dbReference type="GO" id="GO:0016829">
    <property type="term" value="F:lyase activity"/>
    <property type="evidence" value="ECO:0007669"/>
    <property type="project" value="UniProtKB-KW"/>
</dbReference>
<dbReference type="GO" id="GO:0006508">
    <property type="term" value="P:proteolysis"/>
    <property type="evidence" value="ECO:0007669"/>
    <property type="project" value="UniProtKB-KW"/>
</dbReference>
<dbReference type="EC" id="3.4.-.-" evidence="8"/>
<evidence type="ECO:0000256" key="8">
    <source>
        <dbReference type="RuleBase" id="RU364100"/>
    </source>
</evidence>
<evidence type="ECO:0000256" key="2">
    <source>
        <dbReference type="ARBA" id="ARBA00022670"/>
    </source>
</evidence>
<dbReference type="PANTHER" id="PTHR13604:SF0">
    <property type="entry name" value="ABASIC SITE PROCESSING PROTEIN HMCES"/>
    <property type="match status" value="1"/>
</dbReference>
<evidence type="ECO:0000313" key="10">
    <source>
        <dbReference type="EMBL" id="BAQ16531.1"/>
    </source>
</evidence>
<keyword evidence="6" id="KW-0238">DNA-binding</keyword>
<feature type="region of interest" description="Disordered" evidence="9">
    <location>
        <begin position="201"/>
        <end position="232"/>
    </location>
</feature>
<reference evidence="10 11" key="1">
    <citation type="submission" date="2014-09" db="EMBL/GenBank/DDBJ databases">
        <title>Genome sequencing of Methyloceanibacter caenitepidi Gela4.</title>
        <authorList>
            <person name="Takeuchi M."/>
            <person name="Susumu S."/>
            <person name="Kamagata Y."/>
            <person name="Oshima K."/>
            <person name="Hattori M."/>
            <person name="Iwasaki W."/>
        </authorList>
    </citation>
    <scope>NUCLEOTIDE SEQUENCE [LARGE SCALE GENOMIC DNA]</scope>
    <source>
        <strain evidence="10 11">Gela4</strain>
    </source>
</reference>
<gene>
    <name evidence="10" type="ORF">GL4_1071</name>
</gene>
<dbReference type="HOGENOM" id="CLU_035990_6_2_5"/>
<evidence type="ECO:0000256" key="3">
    <source>
        <dbReference type="ARBA" id="ARBA00022763"/>
    </source>
</evidence>
<dbReference type="InterPro" id="IPR003738">
    <property type="entry name" value="SRAP"/>
</dbReference>
<keyword evidence="2 8" id="KW-0645">Protease</keyword>
<evidence type="ECO:0000256" key="1">
    <source>
        <dbReference type="ARBA" id="ARBA00008136"/>
    </source>
</evidence>
<keyword evidence="7" id="KW-0456">Lyase</keyword>
<protein>
    <recommendedName>
        <fullName evidence="8">Abasic site processing protein</fullName>
        <ecNumber evidence="8">3.4.-.-</ecNumber>
    </recommendedName>
</protein>
<keyword evidence="4 8" id="KW-0378">Hydrolase</keyword>
<evidence type="ECO:0000256" key="7">
    <source>
        <dbReference type="ARBA" id="ARBA00023239"/>
    </source>
</evidence>
<dbReference type="GO" id="GO:0003697">
    <property type="term" value="F:single-stranded DNA binding"/>
    <property type="evidence" value="ECO:0007669"/>
    <property type="project" value="InterPro"/>
</dbReference>
<dbReference type="PANTHER" id="PTHR13604">
    <property type="entry name" value="DC12-RELATED"/>
    <property type="match status" value="1"/>
</dbReference>
<evidence type="ECO:0000256" key="6">
    <source>
        <dbReference type="ARBA" id="ARBA00023125"/>
    </source>
</evidence>
<dbReference type="GO" id="GO:0106300">
    <property type="term" value="P:protein-DNA covalent cross-linking repair"/>
    <property type="evidence" value="ECO:0007669"/>
    <property type="project" value="InterPro"/>
</dbReference>
<evidence type="ECO:0000256" key="4">
    <source>
        <dbReference type="ARBA" id="ARBA00022801"/>
    </source>
</evidence>
<evidence type="ECO:0000256" key="5">
    <source>
        <dbReference type="ARBA" id="ARBA00023124"/>
    </source>
</evidence>
<dbReference type="KEGG" id="mcg:GL4_1071"/>
<proteinExistence type="inferred from homology"/>
<dbReference type="Gene3D" id="3.90.1680.10">
    <property type="entry name" value="SOS response associated peptidase-like"/>
    <property type="match status" value="1"/>
</dbReference>
<dbReference type="STRING" id="1384459.GL4_1071"/>
<comment type="similarity">
    <text evidence="1 8">Belongs to the SOS response-associated peptidase family.</text>
</comment>
<dbReference type="RefSeq" id="WP_052464142.1">
    <property type="nucleotide sequence ID" value="NZ_AP014648.1"/>
</dbReference>
<dbReference type="Pfam" id="PF02586">
    <property type="entry name" value="SRAP"/>
    <property type="match status" value="1"/>
</dbReference>
<keyword evidence="5" id="KW-0190">Covalent protein-DNA linkage</keyword>
<dbReference type="Proteomes" id="UP000031643">
    <property type="component" value="Chromosome"/>
</dbReference>
<name>A0A0A8K169_9HYPH</name>
<keyword evidence="11" id="KW-1185">Reference proteome</keyword>
<organism evidence="10 11">
    <name type="scientific">Methyloceanibacter caenitepidi</name>
    <dbReference type="NCBI Taxonomy" id="1384459"/>
    <lineage>
        <taxon>Bacteria</taxon>
        <taxon>Pseudomonadati</taxon>
        <taxon>Pseudomonadota</taxon>
        <taxon>Alphaproteobacteria</taxon>
        <taxon>Hyphomicrobiales</taxon>
        <taxon>Hyphomicrobiaceae</taxon>
        <taxon>Methyloceanibacter</taxon>
    </lineage>
</organism>
<keyword evidence="3" id="KW-0227">DNA damage</keyword>
<dbReference type="SUPFAM" id="SSF143081">
    <property type="entry name" value="BB1717-like"/>
    <property type="match status" value="1"/>
</dbReference>
<dbReference type="InterPro" id="IPR036590">
    <property type="entry name" value="SRAP-like"/>
</dbReference>
<accession>A0A0A8K169</accession>
<evidence type="ECO:0000313" key="11">
    <source>
        <dbReference type="Proteomes" id="UP000031643"/>
    </source>
</evidence>
<dbReference type="GO" id="GO:0008233">
    <property type="term" value="F:peptidase activity"/>
    <property type="evidence" value="ECO:0007669"/>
    <property type="project" value="UniProtKB-KW"/>
</dbReference>
<evidence type="ECO:0000256" key="9">
    <source>
        <dbReference type="SAM" id="MobiDB-lite"/>
    </source>
</evidence>
<dbReference type="AlphaFoldDB" id="A0A0A8K169"/>
<sequence length="232" mass="25949">MCSRYDLTTPPEAVRAFFGYTDKPNFPPRDNIRPTEPIAVVLLDAEGERRFRLMRWGLLPHFVKDPKTFPTLFNARSEELLSKPSFRNAARRRRCLIPADGFYEWTGPKGQRRPYYLRPEPPHLFAFAGLYESWSEPEGGVIDTATILTCEPNATVAPLHNRMPVILAPDCYDAWLDTKDVTAEEALAMTGPAPDDLLEAIPLPGKVGAEPKAGAKSTEKDAKKKSSQPPLL</sequence>
<dbReference type="EMBL" id="AP014648">
    <property type="protein sequence ID" value="BAQ16531.1"/>
    <property type="molecule type" value="Genomic_DNA"/>
</dbReference>